<dbReference type="AlphaFoldDB" id="A0A7W4DF18"/>
<evidence type="ECO:0000259" key="1">
    <source>
        <dbReference type="Pfam" id="PF07007"/>
    </source>
</evidence>
<organism evidence="2 3">
    <name type="scientific">Aquipseudomonas guryensis</name>
    <dbReference type="NCBI Taxonomy" id="2759165"/>
    <lineage>
        <taxon>Bacteria</taxon>
        <taxon>Pseudomonadati</taxon>
        <taxon>Pseudomonadota</taxon>
        <taxon>Gammaproteobacteria</taxon>
        <taxon>Pseudomonadales</taxon>
        <taxon>Pseudomonadaceae</taxon>
        <taxon>Aquipseudomonas</taxon>
    </lineage>
</organism>
<sequence>MHRSLAACLLALSIEAYAEPENNIDCANAFSTPDIEQCASISLENTEKELNLTYKKLVENLSQPNTEYENYTEYRKKLLTAQRAWITFREADCAAQYEMHRSGTIRNSIYLACKEERAKQRIKELQNYAPY</sequence>
<reference evidence="2 3" key="1">
    <citation type="submission" date="2020-08" db="EMBL/GenBank/DDBJ databases">
        <authorList>
            <person name="Kim C.M."/>
        </authorList>
    </citation>
    <scope>NUCLEOTIDE SEQUENCE [LARGE SCALE GENOMIC DNA]</scope>
    <source>
        <strain evidence="2 3">SR9</strain>
    </source>
</reference>
<comment type="caution">
    <text evidence="2">The sequence shown here is derived from an EMBL/GenBank/DDBJ whole genome shotgun (WGS) entry which is preliminary data.</text>
</comment>
<accession>A0A7W4DF18</accession>
<dbReference type="RefSeq" id="WP_182835302.1">
    <property type="nucleotide sequence ID" value="NZ_JACJFN010000006.1"/>
</dbReference>
<dbReference type="Proteomes" id="UP000581189">
    <property type="component" value="Unassembled WGS sequence"/>
</dbReference>
<evidence type="ECO:0000313" key="2">
    <source>
        <dbReference type="EMBL" id="MBB1521368.1"/>
    </source>
</evidence>
<proteinExistence type="predicted"/>
<protein>
    <submittedName>
        <fullName evidence="2">DUF1311 domain-containing protein</fullName>
    </submittedName>
</protein>
<evidence type="ECO:0000313" key="3">
    <source>
        <dbReference type="Proteomes" id="UP000581189"/>
    </source>
</evidence>
<keyword evidence="3" id="KW-1185">Reference proteome</keyword>
<dbReference type="EMBL" id="JACJFN010000006">
    <property type="protein sequence ID" value="MBB1521368.1"/>
    <property type="molecule type" value="Genomic_DNA"/>
</dbReference>
<dbReference type="Gene3D" id="1.20.1270.180">
    <property type="match status" value="1"/>
</dbReference>
<feature type="domain" description="Lysozyme inhibitor LprI-like N-terminal" evidence="1">
    <location>
        <begin position="26"/>
        <end position="125"/>
    </location>
</feature>
<name>A0A7W4DF18_9GAMM</name>
<dbReference type="Pfam" id="PF07007">
    <property type="entry name" value="LprI"/>
    <property type="match status" value="1"/>
</dbReference>
<gene>
    <name evidence="2" type="ORF">H3H45_19170</name>
</gene>
<dbReference type="PANTHER" id="PTHR39176:SF1">
    <property type="entry name" value="PERIPLASMIC PROTEIN"/>
    <property type="match status" value="1"/>
</dbReference>
<dbReference type="PANTHER" id="PTHR39176">
    <property type="entry name" value="PERIPLASMIC PROTEIN-RELATED"/>
    <property type="match status" value="1"/>
</dbReference>
<dbReference type="InterPro" id="IPR009739">
    <property type="entry name" value="LprI-like_N"/>
</dbReference>